<dbReference type="EMBL" id="JAJVCN010000002">
    <property type="protein sequence ID" value="MCE7006717.1"/>
    <property type="molecule type" value="Genomic_DNA"/>
</dbReference>
<dbReference type="PROSITE" id="PS00356">
    <property type="entry name" value="HTH_LACI_1"/>
    <property type="match status" value="1"/>
</dbReference>
<dbReference type="Pfam" id="PF00356">
    <property type="entry name" value="LacI"/>
    <property type="match status" value="1"/>
</dbReference>
<gene>
    <name evidence="4" type="ORF">LWC34_28390</name>
</gene>
<dbReference type="InterPro" id="IPR010982">
    <property type="entry name" value="Lambda_DNA-bd_dom_sf"/>
</dbReference>
<dbReference type="PRINTS" id="PR00036">
    <property type="entry name" value="HTHLACI"/>
</dbReference>
<sequence>MSRHQKRVTLEEVARVAGVSRATVSRVVNGVASVDENIRQTVARHLQHWLPAEPGGQGVGDPARGRHRAGVAQ</sequence>
<dbReference type="InterPro" id="IPR001387">
    <property type="entry name" value="Cro/C1-type_HTH"/>
</dbReference>
<feature type="domain" description="HTH lacI-type" evidence="2">
    <location>
        <begin position="8"/>
        <end position="40"/>
    </location>
</feature>
<evidence type="ECO:0000313" key="4">
    <source>
        <dbReference type="EMBL" id="MCE7006717.1"/>
    </source>
</evidence>
<reference evidence="4 5" key="1">
    <citation type="submission" date="2021-12" db="EMBL/GenBank/DDBJ databases">
        <title>Genome sequence of Kibdelosporangium philippinense ATCC 49844.</title>
        <authorList>
            <person name="Fedorov E.A."/>
            <person name="Omeragic M."/>
            <person name="Shalygina K.F."/>
            <person name="Maclea K.S."/>
        </authorList>
    </citation>
    <scope>NUCLEOTIDE SEQUENCE [LARGE SCALE GENOMIC DNA]</scope>
    <source>
        <strain evidence="4 5">ATCC 49844</strain>
    </source>
</reference>
<dbReference type="Proteomes" id="UP001521150">
    <property type="component" value="Unassembled WGS sequence"/>
</dbReference>
<dbReference type="InterPro" id="IPR000843">
    <property type="entry name" value="HTH_LacI"/>
</dbReference>
<accession>A0ABS8ZLQ9</accession>
<feature type="region of interest" description="Disordered" evidence="1">
    <location>
        <begin position="51"/>
        <end position="73"/>
    </location>
</feature>
<name>A0ABS8ZLQ9_9PSEU</name>
<evidence type="ECO:0000259" key="3">
    <source>
        <dbReference type="PROSITE" id="PS50943"/>
    </source>
</evidence>
<dbReference type="PROSITE" id="PS50943">
    <property type="entry name" value="HTH_CROC1"/>
    <property type="match status" value="1"/>
</dbReference>
<proteinExistence type="predicted"/>
<dbReference type="Gene3D" id="1.10.260.40">
    <property type="entry name" value="lambda repressor-like DNA-binding domains"/>
    <property type="match status" value="1"/>
</dbReference>
<evidence type="ECO:0000256" key="1">
    <source>
        <dbReference type="SAM" id="MobiDB-lite"/>
    </source>
</evidence>
<protein>
    <submittedName>
        <fullName evidence="4">LacI family DNA-binding transcriptional regulator</fullName>
    </submittedName>
</protein>
<evidence type="ECO:0000313" key="5">
    <source>
        <dbReference type="Proteomes" id="UP001521150"/>
    </source>
</evidence>
<keyword evidence="5" id="KW-1185">Reference proteome</keyword>
<comment type="caution">
    <text evidence="4">The sequence shown here is derived from an EMBL/GenBank/DDBJ whole genome shotgun (WGS) entry which is preliminary data.</text>
</comment>
<evidence type="ECO:0000259" key="2">
    <source>
        <dbReference type="PROSITE" id="PS50932"/>
    </source>
</evidence>
<dbReference type="GO" id="GO:0003677">
    <property type="term" value="F:DNA binding"/>
    <property type="evidence" value="ECO:0007669"/>
    <property type="project" value="UniProtKB-KW"/>
</dbReference>
<organism evidence="4 5">
    <name type="scientific">Kibdelosporangium philippinense</name>
    <dbReference type="NCBI Taxonomy" id="211113"/>
    <lineage>
        <taxon>Bacteria</taxon>
        <taxon>Bacillati</taxon>
        <taxon>Actinomycetota</taxon>
        <taxon>Actinomycetes</taxon>
        <taxon>Pseudonocardiales</taxon>
        <taxon>Pseudonocardiaceae</taxon>
        <taxon>Kibdelosporangium</taxon>
    </lineage>
</organism>
<dbReference type="SUPFAM" id="SSF47413">
    <property type="entry name" value="lambda repressor-like DNA-binding domains"/>
    <property type="match status" value="1"/>
</dbReference>
<feature type="domain" description="HTH cro/C1-type" evidence="3">
    <location>
        <begin position="3"/>
        <end position="35"/>
    </location>
</feature>
<dbReference type="PROSITE" id="PS50932">
    <property type="entry name" value="HTH_LACI_2"/>
    <property type="match status" value="1"/>
</dbReference>
<keyword evidence="4" id="KW-0238">DNA-binding</keyword>
<dbReference type="RefSeq" id="WP_233728164.1">
    <property type="nucleotide sequence ID" value="NZ_JAJVCN010000002.1"/>
</dbReference>